<dbReference type="AlphaFoldDB" id="A0A445MXN7"/>
<evidence type="ECO:0000313" key="1">
    <source>
        <dbReference type="EMBL" id="SPD74169.1"/>
    </source>
</evidence>
<proteinExistence type="predicted"/>
<gene>
    <name evidence="1" type="ORF">PITCH_A2090001</name>
</gene>
<accession>A0A445MXN7</accession>
<dbReference type="InterPro" id="IPR036188">
    <property type="entry name" value="FAD/NAD-bd_sf"/>
</dbReference>
<protein>
    <submittedName>
        <fullName evidence="1">Phytoene dehydrogenase</fullName>
    </submittedName>
</protein>
<name>A0A445MXN7_9BACT</name>
<sequence>MGLSVGPRRHRLKTTLTHSGQKNNNPTTTYWGHPHKCAMQHKKFYEWSIKLLDVLIEGLFNPPPTFGTLFSLLEQSDEGRSLIRSLMISGVDICDDWFESPELKIALTKFCAEDLISPRTKGTGFVIFSLIPLMHKYGGGIAVGGSGALSEAMGRCILHHGGTILTSSPVEKVIVTSGTAKGIVLRSGEEILAEKAVISNLHAKQIPFLVGAENVPEAYANSLINLNQSSHRSICTGYALHEAPNFTGGDEINESCTVTFATRSYEEFLRIYDDYEYGYTHTEMPIITCQTRIDPTRAPKGKHTMHLFHHEPYQLADGGAARWDEIGEEIADGILHALQKQTTNMGPDNIIGRWVETPLDLERRNPAMIGGDYNHIGRYLHQMMANRYLPGWGYKTPVERFWMCGPSTHPGGSVCGGGRAAVQAIMEELGIDFEKVIER</sequence>
<dbReference type="SUPFAM" id="SSF51905">
    <property type="entry name" value="FAD/NAD(P)-binding domain"/>
    <property type="match status" value="1"/>
</dbReference>
<dbReference type="PANTHER" id="PTHR10668:SF103">
    <property type="entry name" value="PYRIDINE NUCLEOTIDE-DISULFIDE OXIDOREDUCTASE DOMAIN-CONTAINING PROTEIN 2"/>
    <property type="match status" value="1"/>
</dbReference>
<organism evidence="1">
    <name type="scientific">uncultured Desulfobacterium sp</name>
    <dbReference type="NCBI Taxonomy" id="201089"/>
    <lineage>
        <taxon>Bacteria</taxon>
        <taxon>Pseudomonadati</taxon>
        <taxon>Thermodesulfobacteriota</taxon>
        <taxon>Desulfobacteria</taxon>
        <taxon>Desulfobacterales</taxon>
        <taxon>Desulfobacteriaceae</taxon>
        <taxon>Desulfobacterium</taxon>
        <taxon>environmental samples</taxon>
    </lineage>
</organism>
<dbReference type="PANTHER" id="PTHR10668">
    <property type="entry name" value="PHYTOENE DEHYDROGENASE"/>
    <property type="match status" value="1"/>
</dbReference>
<dbReference type="EMBL" id="OJIN01000123">
    <property type="protein sequence ID" value="SPD74169.1"/>
    <property type="molecule type" value="Genomic_DNA"/>
</dbReference>
<dbReference type="Gene3D" id="3.50.50.60">
    <property type="entry name" value="FAD/NAD(P)-binding domain"/>
    <property type="match status" value="1"/>
</dbReference>
<reference evidence="1" key="1">
    <citation type="submission" date="2018-01" db="EMBL/GenBank/DDBJ databases">
        <authorList>
            <person name="Regsiter A."/>
            <person name="William W."/>
        </authorList>
    </citation>
    <scope>NUCLEOTIDE SEQUENCE</scope>
    <source>
        <strain evidence="1">TRIP AH-1</strain>
    </source>
</reference>